<evidence type="ECO:0000256" key="1">
    <source>
        <dbReference type="SAM" id="SignalP"/>
    </source>
</evidence>
<keyword evidence="1" id="KW-0732">Signal</keyword>
<evidence type="ECO:0000313" key="2">
    <source>
        <dbReference type="EMBL" id="OBA82221.1"/>
    </source>
</evidence>
<proteinExistence type="predicted"/>
<comment type="caution">
    <text evidence="2">The sequence shown here is derived from an EMBL/GenBank/DDBJ whole genome shotgun (WGS) entry which is preliminary data.</text>
</comment>
<sequence length="182" mass="19923">MKRVLAMVSSLGFVAAGALFGTAAPAQADNIRLPEGIYTYIQEGTPMSVWTIWPVCAPTVGDLRNNLELPVGCLVHVGSDQYGGTLGGDARQTGGEGHWMFTQTDLQGFTCPDGSKSKLVETYEWEDTNWTGTRTTTNNEQCGVQAAMTKKSFRLEFQKPLPIPVQQFPLFCDPNDGLKRCR</sequence>
<evidence type="ECO:0008006" key="4">
    <source>
        <dbReference type="Google" id="ProtNLM"/>
    </source>
</evidence>
<evidence type="ECO:0000313" key="3">
    <source>
        <dbReference type="Proteomes" id="UP000093962"/>
    </source>
</evidence>
<protein>
    <recommendedName>
        <fullName evidence="4">Secreted protein</fullName>
    </recommendedName>
</protein>
<dbReference type="EMBL" id="LZSF01000226">
    <property type="protein sequence ID" value="OBA82221.1"/>
    <property type="molecule type" value="Genomic_DNA"/>
</dbReference>
<name>A0A1A0MB07_MYCMU</name>
<organism evidence="2 3">
    <name type="scientific">Mycolicibacterium mucogenicum</name>
    <name type="common">Mycobacterium mucogenicum</name>
    <dbReference type="NCBI Taxonomy" id="56689"/>
    <lineage>
        <taxon>Bacteria</taxon>
        <taxon>Bacillati</taxon>
        <taxon>Actinomycetota</taxon>
        <taxon>Actinomycetes</taxon>
        <taxon>Mycobacteriales</taxon>
        <taxon>Mycobacteriaceae</taxon>
        <taxon>Mycolicibacterium</taxon>
    </lineage>
</organism>
<dbReference type="Proteomes" id="UP000093962">
    <property type="component" value="Unassembled WGS sequence"/>
</dbReference>
<feature type="signal peptide" evidence="1">
    <location>
        <begin position="1"/>
        <end position="28"/>
    </location>
</feature>
<accession>A0A1A0MB07</accession>
<reference evidence="2 3" key="1">
    <citation type="submission" date="2016-06" db="EMBL/GenBank/DDBJ databases">
        <authorList>
            <person name="Kjaerup R.B."/>
            <person name="Dalgaard T.S."/>
            <person name="Juul-Madsen H.R."/>
        </authorList>
    </citation>
    <scope>NUCLEOTIDE SEQUENCE [LARGE SCALE GENOMIC DNA]</scope>
    <source>
        <strain evidence="2 3">1199456.5</strain>
    </source>
</reference>
<gene>
    <name evidence="2" type="ORF">A5642_27880</name>
</gene>
<dbReference type="AlphaFoldDB" id="A0A1A0MB07"/>
<feature type="chain" id="PRO_5008294946" description="Secreted protein" evidence="1">
    <location>
        <begin position="29"/>
        <end position="182"/>
    </location>
</feature>